<organism evidence="1 2">
    <name type="scientific">Algoriphagus antarcticus</name>
    <dbReference type="NCBI Taxonomy" id="238540"/>
    <lineage>
        <taxon>Bacteria</taxon>
        <taxon>Pseudomonadati</taxon>
        <taxon>Bacteroidota</taxon>
        <taxon>Cytophagia</taxon>
        <taxon>Cytophagales</taxon>
        <taxon>Cyclobacteriaceae</taxon>
        <taxon>Algoriphagus</taxon>
    </lineage>
</organism>
<name>A0A3E0DTU6_9BACT</name>
<protein>
    <recommendedName>
        <fullName evidence="3">HTH-type transcriptional regulator/antitoxin HigA</fullName>
    </recommendedName>
</protein>
<dbReference type="EMBL" id="QUNF01000012">
    <property type="protein sequence ID" value="REG86328.1"/>
    <property type="molecule type" value="Genomic_DNA"/>
</dbReference>
<proteinExistence type="predicted"/>
<dbReference type="AlphaFoldDB" id="A0A3E0DTU6"/>
<dbReference type="RefSeq" id="WP_086541126.1">
    <property type="nucleotide sequence ID" value="NZ_MSSW01000019.1"/>
</dbReference>
<dbReference type="Proteomes" id="UP000256405">
    <property type="component" value="Unassembled WGS sequence"/>
</dbReference>
<evidence type="ECO:0008006" key="3">
    <source>
        <dbReference type="Google" id="ProtNLM"/>
    </source>
</evidence>
<evidence type="ECO:0000313" key="2">
    <source>
        <dbReference type="Proteomes" id="UP000256405"/>
    </source>
</evidence>
<accession>A0A3E0DTU6</accession>
<dbReference type="OrthoDB" id="1120945at2"/>
<evidence type="ECO:0000313" key="1">
    <source>
        <dbReference type="EMBL" id="REG86328.1"/>
    </source>
</evidence>
<comment type="caution">
    <text evidence="1">The sequence shown here is derived from an EMBL/GenBank/DDBJ whole genome shotgun (WGS) entry which is preliminary data.</text>
</comment>
<reference evidence="1 2" key="1">
    <citation type="submission" date="2018-08" db="EMBL/GenBank/DDBJ databases">
        <title>Genomic Encyclopedia of Archaeal and Bacterial Type Strains, Phase II (KMG-II): from individual species to whole genera.</title>
        <authorList>
            <person name="Goeker M."/>
        </authorList>
    </citation>
    <scope>NUCLEOTIDE SEQUENCE [LARGE SCALE GENOMIC DNA]</scope>
    <source>
        <strain evidence="1 2">DSM 15986</strain>
    </source>
</reference>
<sequence length="67" mass="7951">MDLKRIKSEQDYQSALKKLDQLFEAKIGTQESDEAEVLALLVDEYGKKEFSNRREKELSNERRLNQF</sequence>
<gene>
    <name evidence="1" type="ORF">C8N25_11232</name>
</gene>
<keyword evidence="2" id="KW-1185">Reference proteome</keyword>